<sequence>MGDVERLLDAVADAAERASRPDLVQRVRAARARLADPAFRVVVCGAFKKGKSSLVNALLGARVCATDADVATAVPTYVRWGERVAARVLAEEQPDAPTLGDVAPADVPTAATGQAVPVLTDGGAGGGADGGAGGGRGTGGAGTTGRAVEIRLPRELLRGGLVLVDTPGISGGLASSHAGVALRSLAVADALLFVTDAGSELGAAEIELLRQAAALCPVVLVGLTRTDLFAHWRRIRDADAHHLRVAGVRADLFGLSAPLRHAGLRTADRELLAESGYPALAARLLDERVRAAGTGEAAAAAVAASTLGQLLTTLTSERAALGDDTTARERRTAWEQARARAADLRGAGARWQQVLFDRTSDLASEVESDLTVRLRALRRDAVAHIAELPAARLEADLGPWLQQRTTATLLDHQALVRTLADQAADAVAEQFGSAAWELRQGVATGGDAASGVDVAFVAAPGTRASRLDLGLVALRGGSAGAMISHGAGLVLGLALPVVLPVAVVLSAVLAGRSWQAARAGQLRALRAETERAVGAYLEEVDTAARKQSRAAVRGLQRLLRETYASRAAELLATATATVEQMSAAIAQDDTARQARTARVDAELGRLRDLAARTEGLLAPLLAARRATVPVPQGTT</sequence>
<keyword evidence="2" id="KW-0812">Transmembrane</keyword>
<keyword evidence="2" id="KW-1133">Transmembrane helix</keyword>
<reference evidence="4 5" key="1">
    <citation type="submission" date="2020-08" db="EMBL/GenBank/DDBJ databases">
        <title>A Genomic Blueprint of the Chicken Gut Microbiome.</title>
        <authorList>
            <person name="Gilroy R."/>
            <person name="Ravi A."/>
            <person name="Getino M."/>
            <person name="Pursley I."/>
            <person name="Horton D.L."/>
            <person name="Alikhan N.-F."/>
            <person name="Baker D."/>
            <person name="Gharbi K."/>
            <person name="Hall N."/>
            <person name="Watson M."/>
            <person name="Adriaenssens E.M."/>
            <person name="Foster-Nyarko E."/>
            <person name="Jarju S."/>
            <person name="Secka A."/>
            <person name="Antonio M."/>
            <person name="Oren A."/>
            <person name="Chaudhuri R."/>
            <person name="La Ragione R.M."/>
            <person name="Hildebrand F."/>
            <person name="Pallen M.J."/>
        </authorList>
    </citation>
    <scope>NUCLEOTIDE SEQUENCE [LARGE SCALE GENOMIC DNA]</scope>
    <source>
        <strain evidence="4 5">Sa3CUA2</strain>
    </source>
</reference>
<dbReference type="InterPro" id="IPR045063">
    <property type="entry name" value="Dynamin_N"/>
</dbReference>
<feature type="compositionally biased region" description="Gly residues" evidence="1">
    <location>
        <begin position="122"/>
        <end position="143"/>
    </location>
</feature>
<dbReference type="Proteomes" id="UP000604241">
    <property type="component" value="Unassembled WGS sequence"/>
</dbReference>
<accession>A0ABR8QDX7</accession>
<protein>
    <submittedName>
        <fullName evidence="4">Dynamin family protein</fullName>
    </submittedName>
</protein>
<evidence type="ECO:0000256" key="1">
    <source>
        <dbReference type="SAM" id="MobiDB-lite"/>
    </source>
</evidence>
<comment type="caution">
    <text evidence="4">The sequence shown here is derived from an EMBL/GenBank/DDBJ whole genome shotgun (WGS) entry which is preliminary data.</text>
</comment>
<proteinExistence type="predicted"/>
<dbReference type="InterPro" id="IPR027417">
    <property type="entry name" value="P-loop_NTPase"/>
</dbReference>
<dbReference type="SUPFAM" id="SSF52540">
    <property type="entry name" value="P-loop containing nucleoside triphosphate hydrolases"/>
    <property type="match status" value="1"/>
</dbReference>
<keyword evidence="2" id="KW-0472">Membrane</keyword>
<keyword evidence="5" id="KW-1185">Reference proteome</keyword>
<gene>
    <name evidence="4" type="ORF">H9657_09875</name>
</gene>
<name>A0ABR8QDX7_9CELL</name>
<dbReference type="PANTHER" id="PTHR43681:SF1">
    <property type="entry name" value="SARCALUMENIN"/>
    <property type="match status" value="1"/>
</dbReference>
<dbReference type="InterPro" id="IPR051943">
    <property type="entry name" value="TRAFAC_Dynamin-like_GTPase"/>
</dbReference>
<feature type="domain" description="Dynamin N-terminal" evidence="3">
    <location>
        <begin position="41"/>
        <end position="211"/>
    </location>
</feature>
<evidence type="ECO:0000313" key="5">
    <source>
        <dbReference type="Proteomes" id="UP000604241"/>
    </source>
</evidence>
<evidence type="ECO:0000256" key="2">
    <source>
        <dbReference type="SAM" id="Phobius"/>
    </source>
</evidence>
<dbReference type="Pfam" id="PF00350">
    <property type="entry name" value="Dynamin_N"/>
    <property type="match status" value="1"/>
</dbReference>
<dbReference type="PANTHER" id="PTHR43681">
    <property type="entry name" value="TRANSMEMBRANE GTPASE FZO"/>
    <property type="match status" value="1"/>
</dbReference>
<evidence type="ECO:0000313" key="4">
    <source>
        <dbReference type="EMBL" id="MBD7918580.1"/>
    </source>
</evidence>
<feature type="region of interest" description="Disordered" evidence="1">
    <location>
        <begin position="122"/>
        <end position="144"/>
    </location>
</feature>
<evidence type="ECO:0000259" key="3">
    <source>
        <dbReference type="Pfam" id="PF00350"/>
    </source>
</evidence>
<dbReference type="Gene3D" id="3.40.50.300">
    <property type="entry name" value="P-loop containing nucleotide triphosphate hydrolases"/>
    <property type="match status" value="1"/>
</dbReference>
<dbReference type="EMBL" id="JACSQV010000007">
    <property type="protein sequence ID" value="MBD7918580.1"/>
    <property type="molecule type" value="Genomic_DNA"/>
</dbReference>
<organism evidence="4 5">
    <name type="scientific">Cellulomonas avistercoris</name>
    <dbReference type="NCBI Taxonomy" id="2762242"/>
    <lineage>
        <taxon>Bacteria</taxon>
        <taxon>Bacillati</taxon>
        <taxon>Actinomycetota</taxon>
        <taxon>Actinomycetes</taxon>
        <taxon>Micrococcales</taxon>
        <taxon>Cellulomonadaceae</taxon>
        <taxon>Cellulomonas</taxon>
    </lineage>
</organism>
<feature type="transmembrane region" description="Helical" evidence="2">
    <location>
        <begin position="489"/>
        <end position="510"/>
    </location>
</feature>
<dbReference type="RefSeq" id="WP_191782867.1">
    <property type="nucleotide sequence ID" value="NZ_JACSQV010000007.1"/>
</dbReference>